<protein>
    <submittedName>
        <fullName evidence="2">DUF3347 domain-containing protein</fullName>
    </submittedName>
</protein>
<dbReference type="Pfam" id="PF11827">
    <property type="entry name" value="DUF3347"/>
    <property type="match status" value="1"/>
</dbReference>
<dbReference type="RefSeq" id="WP_132108592.1">
    <property type="nucleotide sequence ID" value="NZ_SMFO01000001.1"/>
</dbReference>
<sequence>MKNIILSSIAFVFLFTACNQKTKETENLNSEIVEKAVPTSNVDLDVAQPEIEIKKATSSSININEIVNDYLSLKNTLVNDDSKAAALAAEKFIVTLSGLNSSSLDVDNKKKYDVIGAKMSKDLKHISGNAGKMDHQREYFALVSKEVTDLIKTFGTDRKLYKDYCPMYDGGKSGYWISETKEIKNPYYGSEMLSCGGIVETLK</sequence>
<evidence type="ECO:0000313" key="3">
    <source>
        <dbReference type="Proteomes" id="UP000294597"/>
    </source>
</evidence>
<accession>A0A4V2Z1U7</accession>
<evidence type="ECO:0000313" key="2">
    <source>
        <dbReference type="EMBL" id="TDE06358.1"/>
    </source>
</evidence>
<evidence type="ECO:0000259" key="1">
    <source>
        <dbReference type="Pfam" id="PF11827"/>
    </source>
</evidence>
<dbReference type="PROSITE" id="PS51257">
    <property type="entry name" value="PROKAR_LIPOPROTEIN"/>
    <property type="match status" value="1"/>
</dbReference>
<comment type="caution">
    <text evidence="2">The sequence shown here is derived from an EMBL/GenBank/DDBJ whole genome shotgun (WGS) entry which is preliminary data.</text>
</comment>
<organism evidence="2 3">
    <name type="scientific">Flavobacterium hiemivividum</name>
    <dbReference type="NCBI Taxonomy" id="2541734"/>
    <lineage>
        <taxon>Bacteria</taxon>
        <taxon>Pseudomonadati</taxon>
        <taxon>Bacteroidota</taxon>
        <taxon>Flavobacteriia</taxon>
        <taxon>Flavobacteriales</taxon>
        <taxon>Flavobacteriaceae</taxon>
        <taxon>Flavobacterium</taxon>
    </lineage>
</organism>
<keyword evidence="3" id="KW-1185">Reference proteome</keyword>
<dbReference type="InterPro" id="IPR021782">
    <property type="entry name" value="DUF3347"/>
</dbReference>
<reference evidence="2 3" key="1">
    <citation type="submission" date="2019-03" db="EMBL/GenBank/DDBJ databases">
        <title>Flavobacterium TSA-D2 sp. nov., isolated from arctic soil.</title>
        <authorList>
            <person name="Chaudhary D.K."/>
        </authorList>
    </citation>
    <scope>NUCLEOTIDE SEQUENCE [LARGE SCALE GENOMIC DNA]</scope>
    <source>
        <strain evidence="2 3">TSA-D2</strain>
    </source>
</reference>
<name>A0A4V2Z1U7_9FLAO</name>
<dbReference type="Proteomes" id="UP000294597">
    <property type="component" value="Unassembled WGS sequence"/>
</dbReference>
<feature type="domain" description="DUF3347" evidence="1">
    <location>
        <begin position="66"/>
        <end position="158"/>
    </location>
</feature>
<gene>
    <name evidence="2" type="ORF">E0F98_01725</name>
</gene>
<dbReference type="EMBL" id="SMFO01000001">
    <property type="protein sequence ID" value="TDE06358.1"/>
    <property type="molecule type" value="Genomic_DNA"/>
</dbReference>
<dbReference type="AlphaFoldDB" id="A0A4V2Z1U7"/>
<proteinExistence type="predicted"/>